<evidence type="ECO:0000256" key="1">
    <source>
        <dbReference type="ARBA" id="ARBA00004141"/>
    </source>
</evidence>
<gene>
    <name evidence="9" type="ORF">FJTKL_10688</name>
</gene>
<evidence type="ECO:0000259" key="8">
    <source>
        <dbReference type="Pfam" id="PF20684"/>
    </source>
</evidence>
<keyword evidence="2 7" id="KW-0812">Transmembrane</keyword>
<protein>
    <recommendedName>
        <fullName evidence="8">Rhodopsin domain-containing protein</fullName>
    </recommendedName>
</protein>
<feature type="transmembrane region" description="Helical" evidence="7">
    <location>
        <begin position="80"/>
        <end position="101"/>
    </location>
</feature>
<dbReference type="Proteomes" id="UP001600888">
    <property type="component" value="Unassembled WGS sequence"/>
</dbReference>
<keyword evidence="3 7" id="KW-1133">Transmembrane helix</keyword>
<comment type="caution">
    <text evidence="9">The sequence shown here is derived from an EMBL/GenBank/DDBJ whole genome shotgun (WGS) entry which is preliminary data.</text>
</comment>
<evidence type="ECO:0000256" key="5">
    <source>
        <dbReference type="ARBA" id="ARBA00038359"/>
    </source>
</evidence>
<keyword evidence="4 7" id="KW-0472">Membrane</keyword>
<dbReference type="PANTHER" id="PTHR33048">
    <property type="entry name" value="PTH11-LIKE INTEGRAL MEMBRANE PROTEIN (AFU_ORTHOLOGUE AFUA_5G11245)"/>
    <property type="match status" value="1"/>
</dbReference>
<feature type="transmembrane region" description="Helical" evidence="7">
    <location>
        <begin position="46"/>
        <end position="68"/>
    </location>
</feature>
<proteinExistence type="inferred from homology"/>
<sequence length="366" mass="40938">MADMSVTATAATTSRSSDAPTRTGAVRPPLGVTPNFDDPPDAGHDITFFVTIISTVLVFGLFLVRGYVKMVILRQVTTEDVTFLISIIFMAAFLAVTHIMLSKGAGHHAWDLTTEQYGVLMKWLYITSVFYCPAAYFIKVTLLLLTARVFAVYERVAKGIKWFVVLLAIAYIPIQFIKMFVCIPVESFWDPSIKPTRCLSQAKAFIFDLSLAILTDSIILIIPIILTWRLTMPLAERLKIAAILGAGGVALGVTTFRMYLLSKYLVTDDVTSKFVYLDVTVITELTIGFKCASVPSCNILLGNIKSACRRRKENPPIPMQEEGHWRSSKHWWDDWVTSERWTSLPWSNGLRSGQTSNTIYRDGTRG</sequence>
<dbReference type="InterPro" id="IPR049326">
    <property type="entry name" value="Rhodopsin_dom_fungi"/>
</dbReference>
<feature type="transmembrane region" description="Helical" evidence="7">
    <location>
        <begin position="123"/>
        <end position="150"/>
    </location>
</feature>
<feature type="region of interest" description="Disordered" evidence="6">
    <location>
        <begin position="1"/>
        <end position="38"/>
    </location>
</feature>
<evidence type="ECO:0000256" key="7">
    <source>
        <dbReference type="SAM" id="Phobius"/>
    </source>
</evidence>
<accession>A0ABR4FBG4</accession>
<feature type="transmembrane region" description="Helical" evidence="7">
    <location>
        <begin position="281"/>
        <end position="301"/>
    </location>
</feature>
<feature type="transmembrane region" description="Helical" evidence="7">
    <location>
        <begin position="240"/>
        <end position="261"/>
    </location>
</feature>
<dbReference type="EMBL" id="JBAWTH010000004">
    <property type="protein sequence ID" value="KAL2292002.1"/>
    <property type="molecule type" value="Genomic_DNA"/>
</dbReference>
<feature type="transmembrane region" description="Helical" evidence="7">
    <location>
        <begin position="162"/>
        <end position="185"/>
    </location>
</feature>
<evidence type="ECO:0000313" key="9">
    <source>
        <dbReference type="EMBL" id="KAL2292002.1"/>
    </source>
</evidence>
<dbReference type="Pfam" id="PF20684">
    <property type="entry name" value="Fung_rhodopsin"/>
    <property type="match status" value="1"/>
</dbReference>
<organism evidence="9 10">
    <name type="scientific">Diaporthe vaccinii</name>
    <dbReference type="NCBI Taxonomy" id="105482"/>
    <lineage>
        <taxon>Eukaryota</taxon>
        <taxon>Fungi</taxon>
        <taxon>Dikarya</taxon>
        <taxon>Ascomycota</taxon>
        <taxon>Pezizomycotina</taxon>
        <taxon>Sordariomycetes</taxon>
        <taxon>Sordariomycetidae</taxon>
        <taxon>Diaporthales</taxon>
        <taxon>Diaporthaceae</taxon>
        <taxon>Diaporthe</taxon>
        <taxon>Diaporthe eres species complex</taxon>
    </lineage>
</organism>
<comment type="subcellular location">
    <subcellularLocation>
        <location evidence="1">Membrane</location>
        <topology evidence="1">Multi-pass membrane protein</topology>
    </subcellularLocation>
</comment>
<dbReference type="InterPro" id="IPR052337">
    <property type="entry name" value="SAT4-like"/>
</dbReference>
<feature type="domain" description="Rhodopsin" evidence="8">
    <location>
        <begin position="65"/>
        <end position="301"/>
    </location>
</feature>
<reference evidence="9 10" key="1">
    <citation type="submission" date="2024-03" db="EMBL/GenBank/DDBJ databases">
        <title>A high-quality draft genome sequence of Diaporthe vaccinii, a causative agent of upright dieback and viscid rot disease in cranberry plants.</title>
        <authorList>
            <person name="Sarrasin M."/>
            <person name="Lang B.F."/>
            <person name="Burger G."/>
        </authorList>
    </citation>
    <scope>NUCLEOTIDE SEQUENCE [LARGE SCALE GENOMIC DNA]</scope>
    <source>
        <strain evidence="9 10">IS7</strain>
    </source>
</reference>
<name>A0ABR4FBG4_9PEZI</name>
<evidence type="ECO:0000256" key="6">
    <source>
        <dbReference type="SAM" id="MobiDB-lite"/>
    </source>
</evidence>
<evidence type="ECO:0000256" key="2">
    <source>
        <dbReference type="ARBA" id="ARBA00022692"/>
    </source>
</evidence>
<evidence type="ECO:0000256" key="3">
    <source>
        <dbReference type="ARBA" id="ARBA00022989"/>
    </source>
</evidence>
<comment type="similarity">
    <text evidence="5">Belongs to the SAT4 family.</text>
</comment>
<feature type="transmembrane region" description="Helical" evidence="7">
    <location>
        <begin position="205"/>
        <end position="228"/>
    </location>
</feature>
<evidence type="ECO:0000313" key="10">
    <source>
        <dbReference type="Proteomes" id="UP001600888"/>
    </source>
</evidence>
<evidence type="ECO:0000256" key="4">
    <source>
        <dbReference type="ARBA" id="ARBA00023136"/>
    </source>
</evidence>
<keyword evidence="10" id="KW-1185">Reference proteome</keyword>
<dbReference type="PANTHER" id="PTHR33048:SF129">
    <property type="entry name" value="INTEGRAL MEMBRANE PROTEIN-RELATED"/>
    <property type="match status" value="1"/>
</dbReference>
<feature type="compositionally biased region" description="Low complexity" evidence="6">
    <location>
        <begin position="1"/>
        <end position="23"/>
    </location>
</feature>